<gene>
    <name evidence="2" type="ORF">H9654_16350</name>
</gene>
<keyword evidence="1" id="KW-0812">Transmembrane</keyword>
<keyword evidence="3" id="KW-1185">Reference proteome</keyword>
<dbReference type="EMBL" id="JACSQS010000022">
    <property type="protein sequence ID" value="MBD7955769.1"/>
    <property type="molecule type" value="Genomic_DNA"/>
</dbReference>
<comment type="caution">
    <text evidence="2">The sequence shown here is derived from an EMBL/GenBank/DDBJ whole genome shotgun (WGS) entry which is preliminary data.</text>
</comment>
<dbReference type="RefSeq" id="WP_191771800.1">
    <property type="nucleotide sequence ID" value="NZ_JACSQS010000022.1"/>
</dbReference>
<feature type="transmembrane region" description="Helical" evidence="1">
    <location>
        <begin position="20"/>
        <end position="40"/>
    </location>
</feature>
<keyword evidence="1" id="KW-1133">Transmembrane helix</keyword>
<reference evidence="2 3" key="1">
    <citation type="submission" date="2020-08" db="EMBL/GenBank/DDBJ databases">
        <title>A Genomic Blueprint of the Chicken Gut Microbiome.</title>
        <authorList>
            <person name="Gilroy R."/>
            <person name="Ravi A."/>
            <person name="Getino M."/>
            <person name="Pursley I."/>
            <person name="Horton D.L."/>
            <person name="Alikhan N.-F."/>
            <person name="Baker D."/>
            <person name="Gharbi K."/>
            <person name="Hall N."/>
            <person name="Watson M."/>
            <person name="Adriaenssens E.M."/>
            <person name="Foster-Nyarko E."/>
            <person name="Jarju S."/>
            <person name="Secka A."/>
            <person name="Antonio M."/>
            <person name="Oren A."/>
            <person name="Chaudhuri R."/>
            <person name="La Ragione R.M."/>
            <person name="Hildebrand F."/>
            <person name="Pallen M.J."/>
        </authorList>
    </citation>
    <scope>NUCLEOTIDE SEQUENCE [LARGE SCALE GENOMIC DNA]</scope>
    <source>
        <strain evidence="2 3">Sa5BUN4</strain>
    </source>
</reference>
<evidence type="ECO:0000256" key="1">
    <source>
        <dbReference type="SAM" id="Phobius"/>
    </source>
</evidence>
<protein>
    <submittedName>
        <fullName evidence="2">Uncharacterized protein</fullName>
    </submittedName>
</protein>
<accession>A0A8X8FWR0</accession>
<dbReference type="Proteomes" id="UP000636938">
    <property type="component" value="Unassembled WGS sequence"/>
</dbReference>
<organism evidence="2 3">
    <name type="scientific">Stenotrophomonas lacuserhaii</name>
    <dbReference type="NCBI Taxonomy" id="2760084"/>
    <lineage>
        <taxon>Bacteria</taxon>
        <taxon>Pseudomonadati</taxon>
        <taxon>Pseudomonadota</taxon>
        <taxon>Gammaproteobacteria</taxon>
        <taxon>Lysobacterales</taxon>
        <taxon>Lysobacteraceae</taxon>
        <taxon>Stenotrophomonas</taxon>
    </lineage>
</organism>
<proteinExistence type="predicted"/>
<name>A0A8X8FWR0_9GAMM</name>
<evidence type="ECO:0000313" key="2">
    <source>
        <dbReference type="EMBL" id="MBD7955769.1"/>
    </source>
</evidence>
<keyword evidence="1" id="KW-0472">Membrane</keyword>
<dbReference type="AlphaFoldDB" id="A0A8X8FWR0"/>
<sequence>MLDFLPNSPDALLKLQTVAFIMQAIGALAALVIALIVSGWQTRASRKIAERQASAATLLAEGQERAANARANEQGIAAAALAKAQRDEAVLRATEQNTWARELAEQQAASARGLALSQAEAARVLAGQQTAAADERAARQNNAAMALAESQHNATLELSNEQHNRTVELMRAEWARADAMRTGAREDDRRCIEELFSDFIAALEGLYGSACVVPKRDQNNVEIATTGVQFLSTAYNNLKNEAGSAKDELATVRPALLRSLRGTLAYARLEAAIGKCVRLDYMTSIQLAENHEFAKNWASEIKEELKRAIDTL</sequence>
<evidence type="ECO:0000313" key="3">
    <source>
        <dbReference type="Proteomes" id="UP000636938"/>
    </source>
</evidence>